<evidence type="ECO:0000256" key="1">
    <source>
        <dbReference type="SAM" id="SignalP"/>
    </source>
</evidence>
<organism evidence="2 3">
    <name type="scientific">Rhodotorula graminis (strain WP1)</name>
    <dbReference type="NCBI Taxonomy" id="578459"/>
    <lineage>
        <taxon>Eukaryota</taxon>
        <taxon>Fungi</taxon>
        <taxon>Dikarya</taxon>
        <taxon>Basidiomycota</taxon>
        <taxon>Pucciniomycotina</taxon>
        <taxon>Microbotryomycetes</taxon>
        <taxon>Sporidiobolales</taxon>
        <taxon>Sporidiobolaceae</taxon>
        <taxon>Rhodotorula</taxon>
    </lineage>
</organism>
<dbReference type="RefSeq" id="XP_018272848.1">
    <property type="nucleotide sequence ID" value="XM_018413993.1"/>
</dbReference>
<keyword evidence="3" id="KW-1185">Reference proteome</keyword>
<feature type="non-terminal residue" evidence="2">
    <location>
        <position position="67"/>
    </location>
</feature>
<sequence>MHASLFFTVLAAVAPFVAVAAPVSSAEGLSTLEARAVYKPCKDTSVCGDMRIVSDSHHVCNKGVCDW</sequence>
<evidence type="ECO:0000313" key="3">
    <source>
        <dbReference type="Proteomes" id="UP000053890"/>
    </source>
</evidence>
<dbReference type="GeneID" id="28974441"/>
<proteinExistence type="predicted"/>
<reference evidence="2 3" key="1">
    <citation type="journal article" date="2015" name="Front. Microbiol.">
        <title>Genome sequence of the plant growth promoting endophytic yeast Rhodotorula graminis WP1.</title>
        <authorList>
            <person name="Firrincieli A."/>
            <person name="Otillar R."/>
            <person name="Salamov A."/>
            <person name="Schmutz J."/>
            <person name="Khan Z."/>
            <person name="Redman R.S."/>
            <person name="Fleck N.D."/>
            <person name="Lindquist E."/>
            <person name="Grigoriev I.V."/>
            <person name="Doty S.L."/>
        </authorList>
    </citation>
    <scope>NUCLEOTIDE SEQUENCE [LARGE SCALE GENOMIC DNA]</scope>
    <source>
        <strain evidence="2 3">WP1</strain>
    </source>
</reference>
<accession>A0A194S8A7</accession>
<feature type="chain" id="PRO_5008265524" evidence="1">
    <location>
        <begin position="21"/>
        <end position="67"/>
    </location>
</feature>
<dbReference type="Proteomes" id="UP000053890">
    <property type="component" value="Unassembled WGS sequence"/>
</dbReference>
<feature type="signal peptide" evidence="1">
    <location>
        <begin position="1"/>
        <end position="20"/>
    </location>
</feature>
<evidence type="ECO:0000313" key="2">
    <source>
        <dbReference type="EMBL" id="KPV76799.1"/>
    </source>
</evidence>
<protein>
    <submittedName>
        <fullName evidence="2">Uncharacterized protein</fullName>
    </submittedName>
</protein>
<dbReference type="AlphaFoldDB" id="A0A194S8A7"/>
<dbReference type="EMBL" id="KQ474075">
    <property type="protein sequence ID" value="KPV76799.1"/>
    <property type="molecule type" value="Genomic_DNA"/>
</dbReference>
<name>A0A194S8A7_RHOGW</name>
<gene>
    <name evidence="2" type="ORF">RHOBADRAFT_42008</name>
</gene>
<keyword evidence="1" id="KW-0732">Signal</keyword>